<dbReference type="AlphaFoldDB" id="A0A0D0DRV3"/>
<keyword evidence="3" id="KW-1185">Reference proteome</keyword>
<dbReference type="Proteomes" id="UP000054538">
    <property type="component" value="Unassembled WGS sequence"/>
</dbReference>
<feature type="compositionally biased region" description="Polar residues" evidence="1">
    <location>
        <begin position="47"/>
        <end position="57"/>
    </location>
</feature>
<feature type="region of interest" description="Disordered" evidence="1">
    <location>
        <begin position="46"/>
        <end position="79"/>
    </location>
</feature>
<reference evidence="2 3" key="1">
    <citation type="submission" date="2014-04" db="EMBL/GenBank/DDBJ databases">
        <authorList>
            <consortium name="DOE Joint Genome Institute"/>
            <person name="Kuo A."/>
            <person name="Kohler A."/>
            <person name="Jargeat P."/>
            <person name="Nagy L.G."/>
            <person name="Floudas D."/>
            <person name="Copeland A."/>
            <person name="Barry K.W."/>
            <person name="Cichocki N."/>
            <person name="Veneault-Fourrey C."/>
            <person name="LaButti K."/>
            <person name="Lindquist E.A."/>
            <person name="Lipzen A."/>
            <person name="Lundell T."/>
            <person name="Morin E."/>
            <person name="Murat C."/>
            <person name="Sun H."/>
            <person name="Tunlid A."/>
            <person name="Henrissat B."/>
            <person name="Grigoriev I.V."/>
            <person name="Hibbett D.S."/>
            <person name="Martin F."/>
            <person name="Nordberg H.P."/>
            <person name="Cantor M.N."/>
            <person name="Hua S.X."/>
        </authorList>
    </citation>
    <scope>NUCLEOTIDE SEQUENCE [LARGE SCALE GENOMIC DNA]</scope>
    <source>
        <strain evidence="2 3">Ve08.2h10</strain>
    </source>
</reference>
<reference evidence="3" key="2">
    <citation type="submission" date="2015-01" db="EMBL/GenBank/DDBJ databases">
        <title>Evolutionary Origins and Diversification of the Mycorrhizal Mutualists.</title>
        <authorList>
            <consortium name="DOE Joint Genome Institute"/>
            <consortium name="Mycorrhizal Genomics Consortium"/>
            <person name="Kohler A."/>
            <person name="Kuo A."/>
            <person name="Nagy L.G."/>
            <person name="Floudas D."/>
            <person name="Copeland A."/>
            <person name="Barry K.W."/>
            <person name="Cichocki N."/>
            <person name="Veneault-Fourrey C."/>
            <person name="LaButti K."/>
            <person name="Lindquist E.A."/>
            <person name="Lipzen A."/>
            <person name="Lundell T."/>
            <person name="Morin E."/>
            <person name="Murat C."/>
            <person name="Riley R."/>
            <person name="Ohm R."/>
            <person name="Sun H."/>
            <person name="Tunlid A."/>
            <person name="Henrissat B."/>
            <person name="Grigoriev I.V."/>
            <person name="Hibbett D.S."/>
            <person name="Martin F."/>
        </authorList>
    </citation>
    <scope>NUCLEOTIDE SEQUENCE [LARGE SCALE GENOMIC DNA]</scope>
    <source>
        <strain evidence="3">Ve08.2h10</strain>
    </source>
</reference>
<evidence type="ECO:0000313" key="2">
    <source>
        <dbReference type="EMBL" id="KIK90631.1"/>
    </source>
</evidence>
<dbReference type="EMBL" id="KN825491">
    <property type="protein sequence ID" value="KIK90631.1"/>
    <property type="molecule type" value="Genomic_DNA"/>
</dbReference>
<dbReference type="InParanoid" id="A0A0D0DRV3"/>
<evidence type="ECO:0000256" key="1">
    <source>
        <dbReference type="SAM" id="MobiDB-lite"/>
    </source>
</evidence>
<feature type="non-terminal residue" evidence="2">
    <location>
        <position position="1"/>
    </location>
</feature>
<proteinExistence type="predicted"/>
<name>A0A0D0DRV3_9AGAM</name>
<dbReference type="HOGENOM" id="CLU_1691008_0_0_1"/>
<sequence length="156" mass="16954">HPSTSTSSNDHVADLDNSDDELKDLTFHNIVDQFLTNHIPLAEDTSADASTGRQSPCISALSPPTTHHHPTLDPSAAPLSQPLFSLPRLQLPGTLSMSATGQPPTTSSIQARIPLKNLFDYSQYTPDIFESVWAGRVKSLIDELLFYDISVAVDTN</sequence>
<evidence type="ECO:0000313" key="3">
    <source>
        <dbReference type="Proteomes" id="UP000054538"/>
    </source>
</evidence>
<gene>
    <name evidence="2" type="ORF">PAXRUDRAFT_151489</name>
</gene>
<organism evidence="2 3">
    <name type="scientific">Paxillus rubicundulus Ve08.2h10</name>
    <dbReference type="NCBI Taxonomy" id="930991"/>
    <lineage>
        <taxon>Eukaryota</taxon>
        <taxon>Fungi</taxon>
        <taxon>Dikarya</taxon>
        <taxon>Basidiomycota</taxon>
        <taxon>Agaricomycotina</taxon>
        <taxon>Agaricomycetes</taxon>
        <taxon>Agaricomycetidae</taxon>
        <taxon>Boletales</taxon>
        <taxon>Paxilineae</taxon>
        <taxon>Paxillaceae</taxon>
        <taxon>Paxillus</taxon>
    </lineage>
</organism>
<protein>
    <submittedName>
        <fullName evidence="2">Uncharacterized protein</fullName>
    </submittedName>
</protein>
<accession>A0A0D0DRV3</accession>